<dbReference type="Proteomes" id="UP000582646">
    <property type="component" value="Unassembled WGS sequence"/>
</dbReference>
<dbReference type="RefSeq" id="WP_168547137.1">
    <property type="nucleotide sequence ID" value="NZ_BAAAKS010000062.1"/>
</dbReference>
<feature type="domain" description="DUF4097" evidence="1">
    <location>
        <begin position="12"/>
        <end position="231"/>
    </location>
</feature>
<dbReference type="Pfam" id="PF13349">
    <property type="entry name" value="DUF4097"/>
    <property type="match status" value="1"/>
</dbReference>
<comment type="caution">
    <text evidence="2">The sequence shown here is derived from an EMBL/GenBank/DDBJ whole genome shotgun (WGS) entry which is preliminary data.</text>
</comment>
<sequence length="290" mass="30040">MPIFPTPDPIDLAVDLQVGDIEVIATDRTDTVVTVAPSSPTKAADRRGAEAVRVEFDGTRLVIIGPKPRFGLMSFIGASESVDITVELPSGSRFTVESAVGGIRTEGGLAATRVKASTGTVELATTGDLWLRAGHGNVTAGAVEGSAEITADHGRIRIASIAGDALLKASHGSVRIEETHGVVEANLSYGDLEIDRALSSVAARTAYGAITLAEVSGGVIDLESSYGRLTVGVAEGIPAWLDLSSKEGRVRNHLEEGLADAGDPATGPVGEHVAVRARATFGDIDIRRAR</sequence>
<dbReference type="InterPro" id="IPR025164">
    <property type="entry name" value="Toastrack_DUF4097"/>
</dbReference>
<evidence type="ECO:0000313" key="2">
    <source>
        <dbReference type="EMBL" id="NKY20169.1"/>
    </source>
</evidence>
<protein>
    <submittedName>
        <fullName evidence="2">DUF4097 domain-containing protein</fullName>
    </submittedName>
</protein>
<evidence type="ECO:0000259" key="1">
    <source>
        <dbReference type="Pfam" id="PF13349"/>
    </source>
</evidence>
<proteinExistence type="predicted"/>
<dbReference type="AlphaFoldDB" id="A0A846X7A2"/>
<name>A0A846X7A2_9ACTN</name>
<gene>
    <name evidence="2" type="ORF">HF999_17555</name>
</gene>
<reference evidence="2 3" key="1">
    <citation type="submission" date="2020-04" db="EMBL/GenBank/DDBJ databases">
        <title>MicrobeNet Type strains.</title>
        <authorList>
            <person name="Nicholson A.C."/>
        </authorList>
    </citation>
    <scope>NUCLEOTIDE SEQUENCE [LARGE SCALE GENOMIC DNA]</scope>
    <source>
        <strain evidence="2 3">DSM 44113</strain>
    </source>
</reference>
<accession>A0A846X7A2</accession>
<dbReference type="EMBL" id="JAAXOQ010000027">
    <property type="protein sequence ID" value="NKY20169.1"/>
    <property type="molecule type" value="Genomic_DNA"/>
</dbReference>
<evidence type="ECO:0000313" key="3">
    <source>
        <dbReference type="Proteomes" id="UP000582646"/>
    </source>
</evidence>
<keyword evidence="3" id="KW-1185">Reference proteome</keyword>
<organism evidence="2 3">
    <name type="scientific">Tsukamurella spumae</name>
    <dbReference type="NCBI Taxonomy" id="44753"/>
    <lineage>
        <taxon>Bacteria</taxon>
        <taxon>Bacillati</taxon>
        <taxon>Actinomycetota</taxon>
        <taxon>Actinomycetes</taxon>
        <taxon>Mycobacteriales</taxon>
        <taxon>Tsukamurellaceae</taxon>
        <taxon>Tsukamurella</taxon>
    </lineage>
</organism>